<dbReference type="AlphaFoldDB" id="A0A158CP83"/>
<proteinExistence type="predicted"/>
<dbReference type="EMBL" id="FCOX02000021">
    <property type="protein sequence ID" value="SAK83427.1"/>
    <property type="molecule type" value="Genomic_DNA"/>
</dbReference>
<comment type="cofactor">
    <cofactor evidence="1">
        <name>a divalent metal cation</name>
        <dbReference type="ChEBI" id="CHEBI:60240"/>
    </cofactor>
</comment>
<comment type="cofactor">
    <cofactor evidence="5">
        <name>Mg(2+)</name>
        <dbReference type="ChEBI" id="CHEBI:18420"/>
    </cofactor>
</comment>
<dbReference type="Proteomes" id="UP000071859">
    <property type="component" value="Unassembled WGS sequence"/>
</dbReference>
<dbReference type="PANTHER" id="PTHR33254">
    <property type="entry name" value="4-HYDROXY-4-METHYL-2-OXOGLUTARATE ALDOLASE 3-RELATED"/>
    <property type="match status" value="1"/>
</dbReference>
<keyword evidence="5" id="KW-0479">Metal-binding</keyword>
<evidence type="ECO:0000313" key="6">
    <source>
        <dbReference type="EMBL" id="SAK83427.1"/>
    </source>
</evidence>
<accession>A0A158CP83</accession>
<evidence type="ECO:0000256" key="4">
    <source>
        <dbReference type="ARBA" id="ARBA00030169"/>
    </source>
</evidence>
<evidence type="ECO:0000256" key="1">
    <source>
        <dbReference type="ARBA" id="ARBA00001968"/>
    </source>
</evidence>
<sequence length="286" mass="30832">MSAAIGHQRNFPRTVIQARHPLVKGFGLRSLSLPAKLWVYYRLTIHSPKEIEMIIPAVMRPSSELVGRYRELIASYDSVTCALSDCMGRFGAMSVSLRPIFEPLSFVGTAVTARALASDLAAPFKAIDVSEPGDVIVIDAHTSASTAFWGENMTLSALNRGVVAAVIDGACRDVPEIRRLRFPVVCRGIVPNVAAIAGYGEVNVPVQCGGIPVSPGDIVVGDENGVVVVPFARCEEIIGKAEELLETEHVLQDRLRAGGTIGQLVDVDSVFANTFSYQQRAVRDDK</sequence>
<dbReference type="SUPFAM" id="SSF89562">
    <property type="entry name" value="RraA-like"/>
    <property type="match status" value="1"/>
</dbReference>
<dbReference type="CDD" id="cd16841">
    <property type="entry name" value="RraA_family"/>
    <property type="match status" value="1"/>
</dbReference>
<feature type="binding site" evidence="5">
    <location>
        <position position="172"/>
    </location>
    <ligand>
        <name>substrate</name>
    </ligand>
</feature>
<evidence type="ECO:0000256" key="5">
    <source>
        <dbReference type="PIRSR" id="PIRSR605493-1"/>
    </source>
</evidence>
<comment type="caution">
    <text evidence="6">The sequence shown here is derived from an EMBL/GenBank/DDBJ whole genome shotgun (WGS) entry which is preliminary data.</text>
</comment>
<evidence type="ECO:0000256" key="3">
    <source>
        <dbReference type="ARBA" id="ARBA00029596"/>
    </source>
</evidence>
<name>A0A158CP83_9BURK</name>
<dbReference type="InterPro" id="IPR005493">
    <property type="entry name" value="RraA/RraA-like"/>
</dbReference>
<keyword evidence="5" id="KW-0460">Magnesium</keyword>
<dbReference type="RefSeq" id="WP_157697577.1">
    <property type="nucleotide sequence ID" value="NZ_FCOX02000021.1"/>
</dbReference>
<evidence type="ECO:0000256" key="2">
    <source>
        <dbReference type="ARBA" id="ARBA00016549"/>
    </source>
</evidence>
<dbReference type="Pfam" id="PF03737">
    <property type="entry name" value="RraA-like"/>
    <property type="match status" value="1"/>
</dbReference>
<gene>
    <name evidence="6" type="ORF">AWB78_04132</name>
</gene>
<reference evidence="6" key="1">
    <citation type="submission" date="2016-01" db="EMBL/GenBank/DDBJ databases">
        <authorList>
            <person name="Peeters C."/>
        </authorList>
    </citation>
    <scope>NUCLEOTIDE SEQUENCE</scope>
    <source>
        <strain evidence="6">LMG 29321</strain>
    </source>
</reference>
<dbReference type="PANTHER" id="PTHR33254:SF4">
    <property type="entry name" value="4-HYDROXY-4-METHYL-2-OXOGLUTARATE ALDOLASE 3-RELATED"/>
    <property type="match status" value="1"/>
</dbReference>
<dbReference type="InterPro" id="IPR036704">
    <property type="entry name" value="RraA/RraA-like_sf"/>
</dbReference>
<keyword evidence="7" id="KW-1185">Reference proteome</keyword>
<protein>
    <recommendedName>
        <fullName evidence="2">Putative 4-hydroxy-4-methyl-2-oxoglutarate aldolase</fullName>
    </recommendedName>
    <alternativeName>
        <fullName evidence="3">Regulator of ribonuclease activity homolog</fullName>
    </alternativeName>
    <alternativeName>
        <fullName evidence="4">RraA-like protein</fullName>
    </alternativeName>
</protein>
<evidence type="ECO:0000313" key="7">
    <source>
        <dbReference type="Proteomes" id="UP000071859"/>
    </source>
</evidence>
<feature type="binding site" evidence="5">
    <location>
        <position position="173"/>
    </location>
    <ligand>
        <name>Mg(2+)</name>
        <dbReference type="ChEBI" id="CHEBI:18420"/>
    </ligand>
</feature>
<dbReference type="Gene3D" id="3.50.30.40">
    <property type="entry name" value="Ribonuclease E inhibitor RraA/RraA-like"/>
    <property type="match status" value="1"/>
</dbReference>
<dbReference type="GO" id="GO:0046872">
    <property type="term" value="F:metal ion binding"/>
    <property type="evidence" value="ECO:0007669"/>
    <property type="project" value="UniProtKB-KW"/>
</dbReference>
<dbReference type="OrthoDB" id="9805307at2"/>
<organism evidence="6 7">
    <name type="scientific">Caballeronia calidae</name>
    <dbReference type="NCBI Taxonomy" id="1777139"/>
    <lineage>
        <taxon>Bacteria</taxon>
        <taxon>Pseudomonadati</taxon>
        <taxon>Pseudomonadota</taxon>
        <taxon>Betaproteobacteria</taxon>
        <taxon>Burkholderiales</taxon>
        <taxon>Burkholderiaceae</taxon>
        <taxon>Caballeronia</taxon>
    </lineage>
</organism>
<feature type="binding site" evidence="5">
    <location>
        <begin position="150"/>
        <end position="153"/>
    </location>
    <ligand>
        <name>substrate</name>
    </ligand>
</feature>